<feature type="compositionally biased region" description="Basic and acidic residues" evidence="1">
    <location>
        <begin position="39"/>
        <end position="49"/>
    </location>
</feature>
<feature type="region of interest" description="Disordered" evidence="1">
    <location>
        <begin position="330"/>
        <end position="360"/>
    </location>
</feature>
<dbReference type="CDD" id="cd19817">
    <property type="entry name" value="Bbox1_ANCHR-like"/>
    <property type="match status" value="1"/>
</dbReference>
<proteinExistence type="predicted"/>
<dbReference type="InterPro" id="IPR044553">
    <property type="entry name" value="Bbox1_ANCHR"/>
</dbReference>
<name>A0A2B7XN51_9EURO</name>
<accession>A0A2B7XN51</accession>
<keyword evidence="3" id="KW-1185">Reference proteome</keyword>
<evidence type="ECO:0000313" key="2">
    <source>
        <dbReference type="EMBL" id="PGH10082.1"/>
    </source>
</evidence>
<feature type="compositionally biased region" description="Polar residues" evidence="1">
    <location>
        <begin position="29"/>
        <end position="38"/>
    </location>
</feature>
<gene>
    <name evidence="2" type="ORF">GX51_00349</name>
</gene>
<dbReference type="STRING" id="2060905.A0A2B7XN51"/>
<sequence>MSNDHCSSPSLIPRPVAANSMPRKESPDMGSNTQNPETSAEHVPKDVGPKIEDGVVDEYEKLALSLRDCDWEQLQKKFTDAMDERSQAEMVLHRETAELLELFIAWSQTTAYRDEDRAYKRFKTRMGFAQNSEAKLEEKKKHYANVVRAFENALALLRSLPKVAAHRLELFCQPTCLVRSSLREGLLALQLLWLAVRPAILYTVYTIYGWIMESKPSKDDAALLERLNALKPSTVQLGRTTLPFELSDTNVDDQPSVDLSARFIGLGTSTSFGTSELQQGDLDPFINSGDEIEGLLSDLQSKIWEQSQEADNREGVDNLIRKTKQFLNSSSQYQDLKAHRESPPQSGPIEAIDPDRISEDKDADDYLQRILDELKMADPPGIETGEPSARHAAGVTSVGEERASTEHAVLDTELDTGTTEPPHPAFLPSILDLPSAPSALRSPPPQEPQPKADSNSPELPSAPTFVPAENPIHITSSQRGRRWKDISDNLEPFWCCICSDDASIKCIDCDAELLYCARCWREVHVEEGDAEERAHRKVKFERDEKP</sequence>
<dbReference type="OrthoDB" id="5407799at2759"/>
<protein>
    <submittedName>
        <fullName evidence="2">Uncharacterized protein</fullName>
    </submittedName>
</protein>
<dbReference type="PANTHER" id="PTHR46603:SF1">
    <property type="entry name" value="ABSCISSION_NOCUT CHECKPOINT REGULATOR"/>
    <property type="match status" value="1"/>
</dbReference>
<feature type="compositionally biased region" description="Polar residues" evidence="1">
    <location>
        <begin position="1"/>
        <end position="10"/>
    </location>
</feature>
<feature type="region of interest" description="Disordered" evidence="1">
    <location>
        <begin position="377"/>
        <end position="468"/>
    </location>
</feature>
<organism evidence="2 3">
    <name type="scientific">Blastomyces parvus</name>
    <dbReference type="NCBI Taxonomy" id="2060905"/>
    <lineage>
        <taxon>Eukaryota</taxon>
        <taxon>Fungi</taxon>
        <taxon>Dikarya</taxon>
        <taxon>Ascomycota</taxon>
        <taxon>Pezizomycotina</taxon>
        <taxon>Eurotiomycetes</taxon>
        <taxon>Eurotiomycetidae</taxon>
        <taxon>Onygenales</taxon>
        <taxon>Ajellomycetaceae</taxon>
        <taxon>Blastomyces</taxon>
    </lineage>
</organism>
<feature type="region of interest" description="Disordered" evidence="1">
    <location>
        <begin position="1"/>
        <end position="49"/>
    </location>
</feature>
<dbReference type="Proteomes" id="UP000224080">
    <property type="component" value="Unassembled WGS sequence"/>
</dbReference>
<feature type="compositionally biased region" description="Basic and acidic residues" evidence="1">
    <location>
        <begin position="399"/>
        <end position="410"/>
    </location>
</feature>
<dbReference type="AlphaFoldDB" id="A0A2B7XN51"/>
<evidence type="ECO:0000313" key="3">
    <source>
        <dbReference type="Proteomes" id="UP000224080"/>
    </source>
</evidence>
<evidence type="ECO:0000256" key="1">
    <source>
        <dbReference type="SAM" id="MobiDB-lite"/>
    </source>
</evidence>
<dbReference type="PANTHER" id="PTHR46603">
    <property type="entry name" value="ABSCISSION/NOCUT CHECKPOINT REGULATOR"/>
    <property type="match status" value="1"/>
</dbReference>
<reference evidence="2 3" key="1">
    <citation type="submission" date="2017-10" db="EMBL/GenBank/DDBJ databases">
        <title>Comparative genomics in systemic dimorphic fungi from Ajellomycetaceae.</title>
        <authorList>
            <person name="Munoz J.F."/>
            <person name="Mcewen J.G."/>
            <person name="Clay O.K."/>
            <person name="Cuomo C.A."/>
        </authorList>
    </citation>
    <scope>NUCLEOTIDE SEQUENCE [LARGE SCALE GENOMIC DNA]</scope>
    <source>
        <strain evidence="2 3">UAMH130</strain>
    </source>
</reference>
<comment type="caution">
    <text evidence="2">The sequence shown here is derived from an EMBL/GenBank/DDBJ whole genome shotgun (WGS) entry which is preliminary data.</text>
</comment>
<dbReference type="EMBL" id="PDNC01000002">
    <property type="protein sequence ID" value="PGH10082.1"/>
    <property type="molecule type" value="Genomic_DNA"/>
</dbReference>
<dbReference type="Pfam" id="PF22586">
    <property type="entry name" value="ANCHR-like_BBOX"/>
    <property type="match status" value="1"/>
</dbReference>
<dbReference type="SUPFAM" id="SSF57845">
    <property type="entry name" value="B-box zinc-binding domain"/>
    <property type="match status" value="1"/>
</dbReference>